<gene>
    <name evidence="1" type="ORF">M6B38_306450</name>
</gene>
<keyword evidence="2" id="KW-1185">Reference proteome</keyword>
<reference evidence="1" key="1">
    <citation type="journal article" date="2023" name="GigaByte">
        <title>Genome assembly of the bearded iris, Iris pallida Lam.</title>
        <authorList>
            <person name="Bruccoleri R.E."/>
            <person name="Oakeley E.J."/>
            <person name="Faust A.M.E."/>
            <person name="Altorfer M."/>
            <person name="Dessus-Babus S."/>
            <person name="Burckhardt D."/>
            <person name="Oertli M."/>
            <person name="Naumann U."/>
            <person name="Petersen F."/>
            <person name="Wong J."/>
        </authorList>
    </citation>
    <scope>NUCLEOTIDE SEQUENCE</scope>
    <source>
        <strain evidence="1">GSM-AAB239-AS_SAM_17_03QT</strain>
    </source>
</reference>
<sequence length="49" mass="6157">MNERTSFNKKDFFFLYLLFLITQEENLDSRLFQTKKKSELEFQLEFWVN</sequence>
<protein>
    <submittedName>
        <fullName evidence="1">Ribosomal protein L20 (Chloroplast)</fullName>
    </submittedName>
</protein>
<dbReference type="AlphaFoldDB" id="A0AAX6HL66"/>
<evidence type="ECO:0000313" key="2">
    <source>
        <dbReference type="Proteomes" id="UP001140949"/>
    </source>
</evidence>
<dbReference type="GO" id="GO:0005840">
    <property type="term" value="C:ribosome"/>
    <property type="evidence" value="ECO:0007669"/>
    <property type="project" value="UniProtKB-KW"/>
</dbReference>
<comment type="caution">
    <text evidence="1">The sequence shown here is derived from an EMBL/GenBank/DDBJ whole genome shotgun (WGS) entry which is preliminary data.</text>
</comment>
<reference evidence="1" key="2">
    <citation type="submission" date="2023-04" db="EMBL/GenBank/DDBJ databases">
        <authorList>
            <person name="Bruccoleri R.E."/>
            <person name="Oakeley E.J."/>
            <person name="Faust A.-M."/>
            <person name="Dessus-Babus S."/>
            <person name="Altorfer M."/>
            <person name="Burckhardt D."/>
            <person name="Oertli M."/>
            <person name="Naumann U."/>
            <person name="Petersen F."/>
            <person name="Wong J."/>
        </authorList>
    </citation>
    <scope>NUCLEOTIDE SEQUENCE</scope>
    <source>
        <strain evidence="1">GSM-AAB239-AS_SAM_17_03QT</strain>
        <tissue evidence="1">Leaf</tissue>
    </source>
</reference>
<dbReference type="EMBL" id="JANAVB010008599">
    <property type="protein sequence ID" value="KAJ6841503.1"/>
    <property type="molecule type" value="Genomic_DNA"/>
</dbReference>
<keyword evidence="1" id="KW-0687">Ribonucleoprotein</keyword>
<keyword evidence="1" id="KW-0689">Ribosomal protein</keyword>
<proteinExistence type="predicted"/>
<evidence type="ECO:0000313" key="1">
    <source>
        <dbReference type="EMBL" id="KAJ6841503.1"/>
    </source>
</evidence>
<name>A0AAX6HL66_IRIPA</name>
<organism evidence="1 2">
    <name type="scientific">Iris pallida</name>
    <name type="common">Sweet iris</name>
    <dbReference type="NCBI Taxonomy" id="29817"/>
    <lineage>
        <taxon>Eukaryota</taxon>
        <taxon>Viridiplantae</taxon>
        <taxon>Streptophyta</taxon>
        <taxon>Embryophyta</taxon>
        <taxon>Tracheophyta</taxon>
        <taxon>Spermatophyta</taxon>
        <taxon>Magnoliopsida</taxon>
        <taxon>Liliopsida</taxon>
        <taxon>Asparagales</taxon>
        <taxon>Iridaceae</taxon>
        <taxon>Iridoideae</taxon>
        <taxon>Irideae</taxon>
        <taxon>Iris</taxon>
    </lineage>
</organism>
<dbReference type="Proteomes" id="UP001140949">
    <property type="component" value="Unassembled WGS sequence"/>
</dbReference>
<accession>A0AAX6HL66</accession>